<sequence length="348" mass="41000">MRALKNTLHKILNWEYWPMNVLYFPIYFYWIYLSIKAKSLGFFSASNPRIINGGFALESKKGIYDLIPQQYYPETLFIKSSESWETILKKLTASNIKFPFIIKPDIGLQGLRVEKIHDEIELETYLKKVKYDFLIQEFSQFPLEIGLFYYRMPNEKIGKITGIVYKDFLIVKGNGKNTVEELILQNPRFALQYDILKKKFGIELARILPKDESLNLVPFGNHVRGSKFTDVSDWINDKLTETFNNICMQIPDFYFGRLDIMFQSREDLENGKNFSIIELNGAGSEPTHIYDPKHSIFFAWKEIIKHYDILYKISTYNHQKGYAYLNMKQSRQLVIDNKKLTNYLKSIS</sequence>
<reference evidence="3" key="1">
    <citation type="submission" date="2016-10" db="EMBL/GenBank/DDBJ databases">
        <authorList>
            <person name="Varghese N."/>
            <person name="Submissions S."/>
        </authorList>
    </citation>
    <scope>NUCLEOTIDE SEQUENCE [LARGE SCALE GENOMIC DNA]</scope>
    <source>
        <strain evidence="3">DSM 24450</strain>
    </source>
</reference>
<evidence type="ECO:0000313" key="3">
    <source>
        <dbReference type="Proteomes" id="UP000199312"/>
    </source>
</evidence>
<keyword evidence="1" id="KW-1133">Transmembrane helix</keyword>
<dbReference type="AlphaFoldDB" id="A0A1I6RXV8"/>
<evidence type="ECO:0000256" key="1">
    <source>
        <dbReference type="SAM" id="Phobius"/>
    </source>
</evidence>
<dbReference type="Gene3D" id="3.30.1490.20">
    <property type="entry name" value="ATP-grasp fold, A domain"/>
    <property type="match status" value="1"/>
</dbReference>
<evidence type="ECO:0000313" key="2">
    <source>
        <dbReference type="EMBL" id="SFS69534.1"/>
    </source>
</evidence>
<dbReference type="Proteomes" id="UP000199312">
    <property type="component" value="Unassembled WGS sequence"/>
</dbReference>
<protein>
    <recommendedName>
        <fullName evidence="4">ATP-grasp domain-containing protein</fullName>
    </recommendedName>
</protein>
<keyword evidence="1" id="KW-0472">Membrane</keyword>
<feature type="transmembrane region" description="Helical" evidence="1">
    <location>
        <begin position="16"/>
        <end position="35"/>
    </location>
</feature>
<gene>
    <name evidence="2" type="ORF">SAMN04488006_2636</name>
</gene>
<proteinExistence type="predicted"/>
<evidence type="ECO:0008006" key="4">
    <source>
        <dbReference type="Google" id="ProtNLM"/>
    </source>
</evidence>
<dbReference type="STRING" id="593133.SAMN04488006_2636"/>
<keyword evidence="3" id="KW-1185">Reference proteome</keyword>
<dbReference type="InterPro" id="IPR013815">
    <property type="entry name" value="ATP_grasp_subdomain_1"/>
</dbReference>
<dbReference type="RefSeq" id="WP_245780664.1">
    <property type="nucleotide sequence ID" value="NZ_FOZP01000007.1"/>
</dbReference>
<name>A0A1I6RXV8_9FLAO</name>
<dbReference type="GO" id="GO:0005524">
    <property type="term" value="F:ATP binding"/>
    <property type="evidence" value="ECO:0007669"/>
    <property type="project" value="InterPro"/>
</dbReference>
<accession>A0A1I6RXV8</accession>
<dbReference type="EMBL" id="FOZP01000007">
    <property type="protein sequence ID" value="SFS69534.1"/>
    <property type="molecule type" value="Genomic_DNA"/>
</dbReference>
<keyword evidence="1" id="KW-0812">Transmembrane</keyword>
<dbReference type="SUPFAM" id="SSF56059">
    <property type="entry name" value="Glutathione synthetase ATP-binding domain-like"/>
    <property type="match status" value="1"/>
</dbReference>
<organism evidence="2 3">
    <name type="scientific">Lutibacter maritimus</name>
    <dbReference type="NCBI Taxonomy" id="593133"/>
    <lineage>
        <taxon>Bacteria</taxon>
        <taxon>Pseudomonadati</taxon>
        <taxon>Bacteroidota</taxon>
        <taxon>Flavobacteriia</taxon>
        <taxon>Flavobacteriales</taxon>
        <taxon>Flavobacteriaceae</taxon>
        <taxon>Lutibacter</taxon>
    </lineage>
</organism>